<dbReference type="STRING" id="1230338.MOMA_06631"/>
<accession>L2F614</accession>
<protein>
    <submittedName>
        <fullName evidence="1">Uncharacterized protein</fullName>
    </submittedName>
</protein>
<organism evidence="1 2">
    <name type="scientific">Moraxella macacae 0408225</name>
    <dbReference type="NCBI Taxonomy" id="1230338"/>
    <lineage>
        <taxon>Bacteria</taxon>
        <taxon>Pseudomonadati</taxon>
        <taxon>Pseudomonadota</taxon>
        <taxon>Gammaproteobacteria</taxon>
        <taxon>Moraxellales</taxon>
        <taxon>Moraxellaceae</taxon>
        <taxon>Moraxella</taxon>
    </lineage>
</organism>
<sequence>MKEITEANKRKQIIERYLAKLSKDDPNLYYASAYNVARDVHRLIKEQMNYLDVDEQNLVRKLSVDDVAMILGFNHSTNSTNSSSTNSNSTN</sequence>
<dbReference type="Proteomes" id="UP000023795">
    <property type="component" value="Unassembled WGS sequence"/>
</dbReference>
<dbReference type="eggNOG" id="ENOG502ZN0M">
    <property type="taxonomic scope" value="Bacteria"/>
</dbReference>
<name>L2F614_9GAMM</name>
<comment type="caution">
    <text evidence="1">The sequence shown here is derived from an EMBL/GenBank/DDBJ whole genome shotgun (WGS) entry which is preliminary data.</text>
</comment>
<dbReference type="EMBL" id="ANIN01000002">
    <property type="protein sequence ID" value="ELA08216.1"/>
    <property type="molecule type" value="Genomic_DNA"/>
</dbReference>
<gene>
    <name evidence="1" type="ORF">MOMA_06631</name>
</gene>
<dbReference type="OrthoDB" id="6658735at2"/>
<evidence type="ECO:0000313" key="1">
    <source>
        <dbReference type="EMBL" id="ELA08216.1"/>
    </source>
</evidence>
<dbReference type="RefSeq" id="WP_009501763.1">
    <property type="nucleotide sequence ID" value="NZ_ANIN01000002.1"/>
</dbReference>
<dbReference type="AlphaFoldDB" id="L2F614"/>
<keyword evidence="2" id="KW-1185">Reference proteome</keyword>
<dbReference type="PATRIC" id="fig|1230338.3.peg.1416"/>
<evidence type="ECO:0000313" key="2">
    <source>
        <dbReference type="Proteomes" id="UP000023795"/>
    </source>
</evidence>
<reference evidence="1 2" key="1">
    <citation type="journal article" date="2013" name="Genome Announc.">
        <title>Genome Sequence of Moraxella macacae 0408225, a Novel Bacterial Species Isolated from a Cynomolgus Macaque with Epistaxis.</title>
        <authorList>
            <person name="Ladner J.T."/>
            <person name="Whitehouse C.A."/>
            <person name="Koroleva G.I."/>
            <person name="Palacios G.F."/>
        </authorList>
    </citation>
    <scope>NUCLEOTIDE SEQUENCE [LARGE SCALE GENOMIC DNA]</scope>
    <source>
        <strain evidence="1 2">0408225</strain>
    </source>
</reference>
<proteinExistence type="predicted"/>